<dbReference type="InterPro" id="IPR052138">
    <property type="entry name" value="GATA_ZnFinger_Domain"/>
</dbReference>
<keyword evidence="5" id="KW-0175">Coiled coil</keyword>
<dbReference type="AlphaFoldDB" id="A0A8J4PUM4"/>
<dbReference type="GO" id="GO:0008270">
    <property type="term" value="F:zinc ion binding"/>
    <property type="evidence" value="ECO:0007669"/>
    <property type="project" value="UniProtKB-KW"/>
</dbReference>
<feature type="region of interest" description="Disordered" evidence="6">
    <location>
        <begin position="27"/>
        <end position="81"/>
    </location>
</feature>
<gene>
    <name evidence="8" type="ORF">CYY_004830</name>
</gene>
<feature type="domain" description="GATA-type" evidence="7">
    <location>
        <begin position="358"/>
        <end position="393"/>
    </location>
</feature>
<accession>A0A8J4PUM4</accession>
<evidence type="ECO:0000313" key="8">
    <source>
        <dbReference type="EMBL" id="KAF2073870.1"/>
    </source>
</evidence>
<keyword evidence="1" id="KW-0479">Metal-binding</keyword>
<evidence type="ECO:0000256" key="5">
    <source>
        <dbReference type="SAM" id="Coils"/>
    </source>
</evidence>
<proteinExistence type="predicted"/>
<dbReference type="InterPro" id="IPR000679">
    <property type="entry name" value="Znf_GATA"/>
</dbReference>
<keyword evidence="3" id="KW-0862">Zinc</keyword>
<dbReference type="GO" id="GO:0006355">
    <property type="term" value="P:regulation of DNA-templated transcription"/>
    <property type="evidence" value="ECO:0007669"/>
    <property type="project" value="InterPro"/>
</dbReference>
<evidence type="ECO:0000256" key="3">
    <source>
        <dbReference type="ARBA" id="ARBA00022833"/>
    </source>
</evidence>
<evidence type="ECO:0000313" key="9">
    <source>
        <dbReference type="Proteomes" id="UP000695562"/>
    </source>
</evidence>
<comment type="caution">
    <text evidence="8">The sequence shown here is derived from an EMBL/GenBank/DDBJ whole genome shotgun (WGS) entry which is preliminary data.</text>
</comment>
<dbReference type="OrthoDB" id="2162994at2759"/>
<evidence type="ECO:0000256" key="2">
    <source>
        <dbReference type="ARBA" id="ARBA00022771"/>
    </source>
</evidence>
<dbReference type="Gene3D" id="3.30.50.10">
    <property type="entry name" value="Erythroid Transcription Factor GATA-1, subunit A"/>
    <property type="match status" value="1"/>
</dbReference>
<dbReference type="Proteomes" id="UP000695562">
    <property type="component" value="Unassembled WGS sequence"/>
</dbReference>
<keyword evidence="2 4" id="KW-0863">Zinc-finger</keyword>
<dbReference type="CDD" id="cd00202">
    <property type="entry name" value="ZnF_GATA"/>
    <property type="match status" value="1"/>
</dbReference>
<organism evidence="8 9">
    <name type="scientific">Polysphondylium violaceum</name>
    <dbReference type="NCBI Taxonomy" id="133409"/>
    <lineage>
        <taxon>Eukaryota</taxon>
        <taxon>Amoebozoa</taxon>
        <taxon>Evosea</taxon>
        <taxon>Eumycetozoa</taxon>
        <taxon>Dictyostelia</taxon>
        <taxon>Dictyosteliales</taxon>
        <taxon>Dictyosteliaceae</taxon>
        <taxon>Polysphondylium</taxon>
    </lineage>
</organism>
<feature type="coiled-coil region" evidence="5">
    <location>
        <begin position="291"/>
        <end position="322"/>
    </location>
</feature>
<dbReference type="PANTHER" id="PTHR47255:SF4">
    <property type="entry name" value="GATA ZINC FINGER DOMAIN-CONTAINING PROTEIN 12"/>
    <property type="match status" value="1"/>
</dbReference>
<evidence type="ECO:0000256" key="1">
    <source>
        <dbReference type="ARBA" id="ARBA00022723"/>
    </source>
</evidence>
<dbReference type="EMBL" id="AJWJ01000178">
    <property type="protein sequence ID" value="KAF2073870.1"/>
    <property type="molecule type" value="Genomic_DNA"/>
</dbReference>
<dbReference type="GO" id="GO:0043565">
    <property type="term" value="F:sequence-specific DNA binding"/>
    <property type="evidence" value="ECO:0007669"/>
    <property type="project" value="InterPro"/>
</dbReference>
<dbReference type="PROSITE" id="PS50114">
    <property type="entry name" value="GATA_ZN_FINGER_2"/>
    <property type="match status" value="1"/>
</dbReference>
<evidence type="ECO:0000256" key="4">
    <source>
        <dbReference type="PROSITE-ProRule" id="PRU00094"/>
    </source>
</evidence>
<feature type="region of interest" description="Disordered" evidence="6">
    <location>
        <begin position="401"/>
        <end position="425"/>
    </location>
</feature>
<sequence>MELIYPISFLNMFPSYSQHPNYFTNVGSNNNNNNSNNNQSNHFIFSNHPPSHHSSIPTHPFSKSNPFNNHHHPQQQQQQQQKYTFIQYGVDPNTFYNGPHQNYPHPHQIINFQNNNNNINIDHQHMIISPPISPTSIVPSPLTTPQSSSSTSIEYGFFDNISRSTTPNSNNNNNNYNHYINSNNNSNSNNNNNIINNNINHNFHEQPISPKCLSPSSIVSSPSTYSEYSKNSDDDFYYICRSTSPQSTTTSNNTAQNNSTSTTTTSHFTNNNNNVTNLISNLIPICNEIDNNEERTNKNNLLSNLQEKMEEAIKEIKKLKKSKLPYPKSQILQKIENDPNFPILRPRRNRKSKMKTKTNTQTFCLRCGAKSTPEWRKGPDGCKSLCNACGLYYAKTKKKENEIPSADPHEKEQPKLMNINNLIND</sequence>
<protein>
    <recommendedName>
        <fullName evidence="7">GATA-type domain-containing protein</fullName>
    </recommendedName>
</protein>
<evidence type="ECO:0000259" key="7">
    <source>
        <dbReference type="PROSITE" id="PS50114"/>
    </source>
</evidence>
<dbReference type="SMART" id="SM00401">
    <property type="entry name" value="ZnF_GATA"/>
    <property type="match status" value="1"/>
</dbReference>
<evidence type="ECO:0000256" key="6">
    <source>
        <dbReference type="SAM" id="MobiDB-lite"/>
    </source>
</evidence>
<keyword evidence="9" id="KW-1185">Reference proteome</keyword>
<name>A0A8J4PUM4_9MYCE</name>
<dbReference type="SUPFAM" id="SSF57716">
    <property type="entry name" value="Glucocorticoid receptor-like (DNA-binding domain)"/>
    <property type="match status" value="1"/>
</dbReference>
<feature type="compositionally biased region" description="Low complexity" evidence="6">
    <location>
        <begin position="27"/>
        <end position="62"/>
    </location>
</feature>
<dbReference type="Pfam" id="PF00320">
    <property type="entry name" value="GATA"/>
    <property type="match status" value="1"/>
</dbReference>
<feature type="compositionally biased region" description="Basic and acidic residues" evidence="6">
    <location>
        <begin position="401"/>
        <end position="414"/>
    </location>
</feature>
<dbReference type="PANTHER" id="PTHR47255">
    <property type="entry name" value="GATA TRANSCRIPTION FACTOR 22-RELATED"/>
    <property type="match status" value="1"/>
</dbReference>
<reference evidence="8" key="1">
    <citation type="submission" date="2020-01" db="EMBL/GenBank/DDBJ databases">
        <title>Development of genomics and gene disruption for Polysphondylium violaceum indicates a role for the polyketide synthase stlB in stalk morphogenesis.</title>
        <authorList>
            <person name="Narita B."/>
            <person name="Kawabe Y."/>
            <person name="Kin K."/>
            <person name="Saito T."/>
            <person name="Gibbs R."/>
            <person name="Kuspa A."/>
            <person name="Muzny D."/>
            <person name="Queller D."/>
            <person name="Richards S."/>
            <person name="Strassman J."/>
            <person name="Sucgang R."/>
            <person name="Worley K."/>
            <person name="Schaap P."/>
        </authorList>
    </citation>
    <scope>NUCLEOTIDE SEQUENCE</scope>
    <source>
        <strain evidence="8">QSvi11</strain>
    </source>
</reference>
<feature type="region of interest" description="Disordered" evidence="6">
    <location>
        <begin position="244"/>
        <end position="269"/>
    </location>
</feature>
<dbReference type="InterPro" id="IPR013088">
    <property type="entry name" value="Znf_NHR/GATA"/>
</dbReference>